<evidence type="ECO:0000256" key="1">
    <source>
        <dbReference type="ARBA" id="ARBA00004651"/>
    </source>
</evidence>
<organism evidence="10 11">
    <name type="scientific">Tessaracoccus oleiagri</name>
    <dbReference type="NCBI Taxonomy" id="686624"/>
    <lineage>
        <taxon>Bacteria</taxon>
        <taxon>Bacillati</taxon>
        <taxon>Actinomycetota</taxon>
        <taxon>Actinomycetes</taxon>
        <taxon>Propionibacteriales</taxon>
        <taxon>Propionibacteriaceae</taxon>
        <taxon>Tessaracoccus</taxon>
    </lineage>
</organism>
<gene>
    <name evidence="10" type="ORF">SAMN04488242_2394</name>
</gene>
<keyword evidence="5" id="KW-0029">Amino-acid transport</keyword>
<dbReference type="EMBL" id="FNGP01000004">
    <property type="protein sequence ID" value="SDL66729.1"/>
    <property type="molecule type" value="Genomic_DNA"/>
</dbReference>
<evidence type="ECO:0000256" key="3">
    <source>
        <dbReference type="ARBA" id="ARBA00022475"/>
    </source>
</evidence>
<evidence type="ECO:0000256" key="5">
    <source>
        <dbReference type="ARBA" id="ARBA00022970"/>
    </source>
</evidence>
<keyword evidence="3" id="KW-1003">Cell membrane</keyword>
<dbReference type="SUPFAM" id="SSF161098">
    <property type="entry name" value="MetI-like"/>
    <property type="match status" value="1"/>
</dbReference>
<dbReference type="STRING" id="686624.SAMN04488242_2394"/>
<keyword evidence="7 8" id="KW-0472">Membrane</keyword>
<comment type="similarity">
    <text evidence="8">Belongs to the binding-protein-dependent transport system permease family.</text>
</comment>
<evidence type="ECO:0000256" key="6">
    <source>
        <dbReference type="ARBA" id="ARBA00022989"/>
    </source>
</evidence>
<dbReference type="InterPro" id="IPR035906">
    <property type="entry name" value="MetI-like_sf"/>
</dbReference>
<evidence type="ECO:0000256" key="7">
    <source>
        <dbReference type="ARBA" id="ARBA00023136"/>
    </source>
</evidence>
<keyword evidence="4 8" id="KW-0812">Transmembrane</keyword>
<protein>
    <submittedName>
        <fullName evidence="10">Putative amino-acid transport system permease protein</fullName>
    </submittedName>
</protein>
<name>A0A1G9LXL3_9ACTN</name>
<keyword evidence="2 8" id="KW-0813">Transport</keyword>
<proteinExistence type="inferred from homology"/>
<dbReference type="NCBIfam" id="TIGR01726">
    <property type="entry name" value="HEQRo_perm_3TM"/>
    <property type="match status" value="1"/>
</dbReference>
<evidence type="ECO:0000256" key="4">
    <source>
        <dbReference type="ARBA" id="ARBA00022692"/>
    </source>
</evidence>
<feature type="transmembrane region" description="Helical" evidence="8">
    <location>
        <begin position="81"/>
        <end position="100"/>
    </location>
</feature>
<evidence type="ECO:0000256" key="2">
    <source>
        <dbReference type="ARBA" id="ARBA00022448"/>
    </source>
</evidence>
<dbReference type="OrthoDB" id="92598at2"/>
<dbReference type="PANTHER" id="PTHR30614:SF0">
    <property type="entry name" value="L-CYSTINE TRANSPORT SYSTEM PERMEASE PROTEIN TCYL"/>
    <property type="match status" value="1"/>
</dbReference>
<dbReference type="InterPro" id="IPR043429">
    <property type="entry name" value="ArtM/GltK/GlnP/TcyL/YhdX-like"/>
</dbReference>
<feature type="transmembrane region" description="Helical" evidence="8">
    <location>
        <begin position="55"/>
        <end position="75"/>
    </location>
</feature>
<dbReference type="RefSeq" id="WP_093252481.1">
    <property type="nucleotide sequence ID" value="NZ_FNGP01000004.1"/>
</dbReference>
<evidence type="ECO:0000313" key="10">
    <source>
        <dbReference type="EMBL" id="SDL66729.1"/>
    </source>
</evidence>
<dbReference type="PROSITE" id="PS50928">
    <property type="entry name" value="ABC_TM1"/>
    <property type="match status" value="1"/>
</dbReference>
<dbReference type="GO" id="GO:0043190">
    <property type="term" value="C:ATP-binding cassette (ABC) transporter complex"/>
    <property type="evidence" value="ECO:0007669"/>
    <property type="project" value="InterPro"/>
</dbReference>
<dbReference type="CDD" id="cd06261">
    <property type="entry name" value="TM_PBP2"/>
    <property type="match status" value="1"/>
</dbReference>
<feature type="domain" description="ABC transmembrane type-1" evidence="9">
    <location>
        <begin position="19"/>
        <end position="210"/>
    </location>
</feature>
<dbReference type="FunFam" id="1.10.3720.10:FF:000006">
    <property type="entry name" value="Glutamate/aspartate ABC transporter, permease protein GltK"/>
    <property type="match status" value="1"/>
</dbReference>
<evidence type="ECO:0000313" key="11">
    <source>
        <dbReference type="Proteomes" id="UP000199475"/>
    </source>
</evidence>
<dbReference type="GO" id="GO:0015184">
    <property type="term" value="F:L-cystine transmembrane transporter activity"/>
    <property type="evidence" value="ECO:0007669"/>
    <property type="project" value="TreeGrafter"/>
</dbReference>
<feature type="transmembrane region" description="Helical" evidence="8">
    <location>
        <begin position="20"/>
        <end position="43"/>
    </location>
</feature>
<sequence>MRFDPAYMWEALPELVRHLPMTLLLAVVSMCFAVLIGLLLALLRFGRVPVLNQFAVGYISFFRGIPTLVQLFLIYFGLPTVIPAASAMDAVTAAILGLSLKQAAYLAEIFRAALASVDRGQYEAGLSTGLTPFQIYRRYILPQASYNALPATGNIFIGLIKETSVVFTLGITELFASAQMYAANNFRYFETYLVVGLVYWAVVVIVGFLLSRLEKRLGLPYQR</sequence>
<keyword evidence="11" id="KW-1185">Reference proteome</keyword>
<dbReference type="AlphaFoldDB" id="A0A1G9LXL3"/>
<reference evidence="10 11" key="1">
    <citation type="submission" date="2016-10" db="EMBL/GenBank/DDBJ databases">
        <authorList>
            <person name="de Groot N.N."/>
        </authorList>
    </citation>
    <scope>NUCLEOTIDE SEQUENCE [LARGE SCALE GENOMIC DNA]</scope>
    <source>
        <strain evidence="10 11">CGMCC 1.9159</strain>
    </source>
</reference>
<dbReference type="Gene3D" id="1.10.3720.10">
    <property type="entry name" value="MetI-like"/>
    <property type="match status" value="1"/>
</dbReference>
<accession>A0A1G9LXL3</accession>
<evidence type="ECO:0000256" key="8">
    <source>
        <dbReference type="RuleBase" id="RU363032"/>
    </source>
</evidence>
<dbReference type="Pfam" id="PF00528">
    <property type="entry name" value="BPD_transp_1"/>
    <property type="match status" value="1"/>
</dbReference>
<comment type="subcellular location">
    <subcellularLocation>
        <location evidence="1 8">Cell membrane</location>
        <topology evidence="1 8">Multi-pass membrane protein</topology>
    </subcellularLocation>
</comment>
<dbReference type="PANTHER" id="PTHR30614">
    <property type="entry name" value="MEMBRANE COMPONENT OF AMINO ACID ABC TRANSPORTER"/>
    <property type="match status" value="1"/>
</dbReference>
<dbReference type="InterPro" id="IPR010065">
    <property type="entry name" value="AA_ABC_transptr_permease_3TM"/>
</dbReference>
<dbReference type="Proteomes" id="UP000199475">
    <property type="component" value="Unassembled WGS sequence"/>
</dbReference>
<dbReference type="InterPro" id="IPR000515">
    <property type="entry name" value="MetI-like"/>
</dbReference>
<keyword evidence="6 8" id="KW-1133">Transmembrane helix</keyword>
<evidence type="ECO:0000259" key="9">
    <source>
        <dbReference type="PROSITE" id="PS50928"/>
    </source>
</evidence>
<feature type="transmembrane region" description="Helical" evidence="8">
    <location>
        <begin position="189"/>
        <end position="210"/>
    </location>
</feature>